<dbReference type="InterPro" id="IPR045403">
    <property type="entry name" value="HTH_59_Firmicutes_type"/>
</dbReference>
<name>A0A9X7T943_LACJH</name>
<gene>
    <name evidence="2" type="ORF">FEE39_09875</name>
</gene>
<keyword evidence="2" id="KW-0614">Plasmid</keyword>
<dbReference type="RefSeq" id="WP_163588921.1">
    <property type="nucleotide sequence ID" value="NZ_CP040855.1"/>
</dbReference>
<dbReference type="Proteomes" id="UP000464749">
    <property type="component" value="Plasmid unnamed1"/>
</dbReference>
<reference evidence="2 3" key="1">
    <citation type="submission" date="2019-06" db="EMBL/GenBank/DDBJ databases">
        <title>Whole genome sequencing of Lactobacillus johnsonii strain G2A.</title>
        <authorList>
            <person name="Conlan S."/>
            <person name="Thomas P.J."/>
            <person name="Mullikin J."/>
            <person name="Singer J."/>
            <person name="Weaver C."/>
            <person name="Segre J.A."/>
        </authorList>
    </citation>
    <scope>NUCLEOTIDE SEQUENCE [LARGE SCALE GENOMIC DNA]</scope>
    <source>
        <strain evidence="2 3">G2A</strain>
        <plasmid evidence="2 3">unnamed1</plasmid>
    </source>
</reference>
<protein>
    <recommendedName>
        <fullName evidence="1">Helix-turn-helix domain-containing protein</fullName>
    </recommendedName>
</protein>
<geneLocation type="plasmid" evidence="2 3">
    <name>unnamed1</name>
</geneLocation>
<proteinExistence type="predicted"/>
<dbReference type="Pfam" id="PF20038">
    <property type="entry name" value="HTH_59"/>
    <property type="match status" value="1"/>
</dbReference>
<evidence type="ECO:0000313" key="2">
    <source>
        <dbReference type="EMBL" id="QIA88541.1"/>
    </source>
</evidence>
<evidence type="ECO:0000259" key="1">
    <source>
        <dbReference type="Pfam" id="PF20038"/>
    </source>
</evidence>
<feature type="domain" description="Helix-turn-helix" evidence="1">
    <location>
        <begin position="9"/>
        <end position="65"/>
    </location>
</feature>
<accession>A0A9X7T943</accession>
<dbReference type="AlphaFoldDB" id="A0A9X7T943"/>
<sequence>MSKLNLNNPDILSSKEAANIWGVNTDYVRTSIKQSANKWPKGSWRKFGRQLVVTAEGMEKATGKKDPRKK</sequence>
<evidence type="ECO:0000313" key="3">
    <source>
        <dbReference type="Proteomes" id="UP000464749"/>
    </source>
</evidence>
<organism evidence="2 3">
    <name type="scientific">Lactobacillus johnsonii</name>
    <dbReference type="NCBI Taxonomy" id="33959"/>
    <lineage>
        <taxon>Bacteria</taxon>
        <taxon>Bacillati</taxon>
        <taxon>Bacillota</taxon>
        <taxon>Bacilli</taxon>
        <taxon>Lactobacillales</taxon>
        <taxon>Lactobacillaceae</taxon>
        <taxon>Lactobacillus</taxon>
    </lineage>
</organism>
<dbReference type="EMBL" id="CP040855">
    <property type="protein sequence ID" value="QIA88541.1"/>
    <property type="molecule type" value="Genomic_DNA"/>
</dbReference>